<name>A0A939QKS6_9MICO</name>
<evidence type="ECO:0000256" key="1">
    <source>
        <dbReference type="ARBA" id="ARBA00022448"/>
    </source>
</evidence>
<dbReference type="InterPro" id="IPR008995">
    <property type="entry name" value="Mo/tungstate-bd_C_term_dom"/>
</dbReference>
<evidence type="ECO:0000256" key="2">
    <source>
        <dbReference type="ARBA" id="ARBA00022741"/>
    </source>
</evidence>
<evidence type="ECO:0000313" key="5">
    <source>
        <dbReference type="EMBL" id="MBO3663980.1"/>
    </source>
</evidence>
<dbReference type="SMART" id="SM00382">
    <property type="entry name" value="AAA"/>
    <property type="match status" value="1"/>
</dbReference>
<dbReference type="Proteomes" id="UP000680132">
    <property type="component" value="Unassembled WGS sequence"/>
</dbReference>
<dbReference type="Pfam" id="PF00005">
    <property type="entry name" value="ABC_tran"/>
    <property type="match status" value="1"/>
</dbReference>
<dbReference type="EMBL" id="JAGFOA010000004">
    <property type="protein sequence ID" value="MBO3663980.1"/>
    <property type="molecule type" value="Genomic_DNA"/>
</dbReference>
<keyword evidence="6" id="KW-1185">Reference proteome</keyword>
<comment type="caution">
    <text evidence="5">The sequence shown here is derived from an EMBL/GenBank/DDBJ whole genome shotgun (WGS) entry which is preliminary data.</text>
</comment>
<dbReference type="Gene3D" id="3.40.50.300">
    <property type="entry name" value="P-loop containing nucleotide triphosphate hydrolases"/>
    <property type="match status" value="1"/>
</dbReference>
<dbReference type="PANTHER" id="PTHR42781">
    <property type="entry name" value="SPERMIDINE/PUTRESCINE IMPORT ATP-BINDING PROTEIN POTA"/>
    <property type="match status" value="1"/>
</dbReference>
<dbReference type="InterPro" id="IPR003593">
    <property type="entry name" value="AAA+_ATPase"/>
</dbReference>
<keyword evidence="2" id="KW-0547">Nucleotide-binding</keyword>
<dbReference type="PANTHER" id="PTHR42781:SF4">
    <property type="entry name" value="SPERMIDINE_PUTRESCINE IMPORT ATP-BINDING PROTEIN POTA"/>
    <property type="match status" value="1"/>
</dbReference>
<reference evidence="5" key="1">
    <citation type="submission" date="2021-03" db="EMBL/GenBank/DDBJ databases">
        <title>Microbacterium sp. nov., a novel actinobacterium isolated from cow dung.</title>
        <authorList>
            <person name="Zhang L."/>
        </authorList>
    </citation>
    <scope>NUCLEOTIDE SEQUENCE</scope>
    <source>
        <strain evidence="5">NEAU-LLB</strain>
    </source>
</reference>
<organism evidence="5 6">
    <name type="scientific">Microbacterium stercoris</name>
    <dbReference type="NCBI Taxonomy" id="2820289"/>
    <lineage>
        <taxon>Bacteria</taxon>
        <taxon>Bacillati</taxon>
        <taxon>Actinomycetota</taxon>
        <taxon>Actinomycetes</taxon>
        <taxon>Micrococcales</taxon>
        <taxon>Microbacteriaceae</taxon>
        <taxon>Microbacterium</taxon>
    </lineage>
</organism>
<dbReference type="PROSITE" id="PS50893">
    <property type="entry name" value="ABC_TRANSPORTER_2"/>
    <property type="match status" value="1"/>
</dbReference>
<dbReference type="SUPFAM" id="SSF50331">
    <property type="entry name" value="MOP-like"/>
    <property type="match status" value="1"/>
</dbReference>
<dbReference type="GO" id="GO:0005524">
    <property type="term" value="F:ATP binding"/>
    <property type="evidence" value="ECO:0007669"/>
    <property type="project" value="UniProtKB-KW"/>
</dbReference>
<dbReference type="SUPFAM" id="SSF52540">
    <property type="entry name" value="P-loop containing nucleoside triphosphate hydrolases"/>
    <property type="match status" value="1"/>
</dbReference>
<dbReference type="InterPro" id="IPR003439">
    <property type="entry name" value="ABC_transporter-like_ATP-bd"/>
</dbReference>
<keyword evidence="1" id="KW-0813">Transport</keyword>
<dbReference type="InterPro" id="IPR017871">
    <property type="entry name" value="ABC_transporter-like_CS"/>
</dbReference>
<evidence type="ECO:0000313" key="6">
    <source>
        <dbReference type="Proteomes" id="UP000680132"/>
    </source>
</evidence>
<feature type="domain" description="ABC transporter" evidence="4">
    <location>
        <begin position="19"/>
        <end position="256"/>
    </location>
</feature>
<dbReference type="GO" id="GO:0016887">
    <property type="term" value="F:ATP hydrolysis activity"/>
    <property type="evidence" value="ECO:0007669"/>
    <property type="project" value="InterPro"/>
</dbReference>
<dbReference type="InterPro" id="IPR050093">
    <property type="entry name" value="ABC_SmlMolc_Importer"/>
</dbReference>
<evidence type="ECO:0000256" key="3">
    <source>
        <dbReference type="ARBA" id="ARBA00022840"/>
    </source>
</evidence>
<protein>
    <submittedName>
        <fullName evidence="5">ABC transporter ATP-binding protein</fullName>
    </submittedName>
</protein>
<dbReference type="AlphaFoldDB" id="A0A939QKS6"/>
<sequence length="392" mass="40932">MNGVPRGVRRASEAVDPALGHGVALKADFAVQRGDFRLEVKLTVPQGEVTAVMGPSGAGKSTLLDAVAGSVRVASGQIELIDGTIVSKRRHPTAQARGVVMLSQDALLFPHLSVRDNVAFGLTVRGLAKSRARQVADEWLWRVGLSGSGGHRPRELSGGQQQRVALARALAVSPRLLLLDEPLTGLDAETASETRAVLHEQLSATRTSTLIVTHDAFDAAALARQVVVIEGGRVTQRGAVRQVLEAPATRFVAAVAGLNRVTGTATRGAWTAPTADEALRIEASLPAGTADGASLVAVFRPADVRLARTAEPTWTGAIRVAHDEPREPGEWLAKVARLEPTPGGARVHTTAPDVVVEVPAAQLAALALSTGDPVRLSVDASDVRVMAAQPSA</sequence>
<proteinExistence type="predicted"/>
<gene>
    <name evidence="5" type="ORF">J5V96_10700</name>
</gene>
<keyword evidence="3 5" id="KW-0067">ATP-binding</keyword>
<dbReference type="InterPro" id="IPR027417">
    <property type="entry name" value="P-loop_NTPase"/>
</dbReference>
<accession>A0A939QKS6</accession>
<evidence type="ECO:0000259" key="4">
    <source>
        <dbReference type="PROSITE" id="PS50893"/>
    </source>
</evidence>
<dbReference type="PROSITE" id="PS00211">
    <property type="entry name" value="ABC_TRANSPORTER_1"/>
    <property type="match status" value="1"/>
</dbReference>